<sequence length="216" mass="24902">MDDPTKAQMWLTSVEIIFSYMKCPNNQKIQSVVFFSTDRGATWWETIERMLGGDVNQITWEQLKENFYAKFFSASMRDEAARIDKFVSGLRLDLQGFVRAFRLAHADALRLTVDMSLHERMDQFNVVGKWSTSRQKRKAEQQPAGITPRDSSSGGTFHLHQQEVTEVGGATKELPSCRVCGRNHSDHCVAGKRICFRCKQEWHLANKLWRLELVKT</sequence>
<keyword evidence="3" id="KW-0378">Hydrolase</keyword>
<reference evidence="4 5" key="1">
    <citation type="submission" date="2019-08" db="EMBL/GenBank/DDBJ databases">
        <title>Draft genome sequences of two oriental melons (Cucumis melo L. var makuwa).</title>
        <authorList>
            <person name="Kwon S.-Y."/>
        </authorList>
    </citation>
    <scope>NUCLEOTIDE SEQUENCE [LARGE SCALE GENOMIC DNA]</scope>
    <source>
        <strain evidence="5">cv. Chang Bougi</strain>
        <strain evidence="4">cv. SW 3</strain>
        <tissue evidence="2">Leaf</tissue>
    </source>
</reference>
<dbReference type="EMBL" id="SSTE01014401">
    <property type="protein sequence ID" value="KAA0045982.1"/>
    <property type="molecule type" value="Genomic_DNA"/>
</dbReference>
<gene>
    <name evidence="3" type="ORF">E5676_scaffold299G001020</name>
    <name evidence="2" type="ORF">E6C27_scaffold243G005330</name>
</gene>
<dbReference type="Proteomes" id="UP000321393">
    <property type="component" value="Unassembled WGS sequence"/>
</dbReference>
<organism evidence="2 4">
    <name type="scientific">Cucumis melo var. makuwa</name>
    <name type="common">Oriental melon</name>
    <dbReference type="NCBI Taxonomy" id="1194695"/>
    <lineage>
        <taxon>Eukaryota</taxon>
        <taxon>Viridiplantae</taxon>
        <taxon>Streptophyta</taxon>
        <taxon>Embryophyta</taxon>
        <taxon>Tracheophyta</taxon>
        <taxon>Spermatophyta</taxon>
        <taxon>Magnoliopsida</taxon>
        <taxon>eudicotyledons</taxon>
        <taxon>Gunneridae</taxon>
        <taxon>Pentapetalae</taxon>
        <taxon>rosids</taxon>
        <taxon>fabids</taxon>
        <taxon>Cucurbitales</taxon>
        <taxon>Cucurbitaceae</taxon>
        <taxon>Benincaseae</taxon>
        <taxon>Cucumis</taxon>
    </lineage>
</organism>
<evidence type="ECO:0000313" key="2">
    <source>
        <dbReference type="EMBL" id="KAA0045982.1"/>
    </source>
</evidence>
<dbReference type="EMBL" id="SSTD01009863">
    <property type="protein sequence ID" value="TYK13603.1"/>
    <property type="molecule type" value="Genomic_DNA"/>
</dbReference>
<name>A0A5A7TRF7_CUCMM</name>
<evidence type="ECO:0000313" key="5">
    <source>
        <dbReference type="Proteomes" id="UP000321947"/>
    </source>
</evidence>
<protein>
    <submittedName>
        <fullName evidence="2">Gag-protease polyprotein</fullName>
    </submittedName>
</protein>
<feature type="region of interest" description="Disordered" evidence="1">
    <location>
        <begin position="132"/>
        <end position="156"/>
    </location>
</feature>
<dbReference type="GO" id="GO:0008233">
    <property type="term" value="F:peptidase activity"/>
    <property type="evidence" value="ECO:0007669"/>
    <property type="project" value="UniProtKB-KW"/>
</dbReference>
<proteinExistence type="predicted"/>
<evidence type="ECO:0000313" key="4">
    <source>
        <dbReference type="Proteomes" id="UP000321393"/>
    </source>
</evidence>
<dbReference type="AlphaFoldDB" id="A0A5A7TRF7"/>
<dbReference type="Proteomes" id="UP000321947">
    <property type="component" value="Unassembled WGS sequence"/>
</dbReference>
<dbReference type="GO" id="GO:0006508">
    <property type="term" value="P:proteolysis"/>
    <property type="evidence" value="ECO:0007669"/>
    <property type="project" value="UniProtKB-KW"/>
</dbReference>
<accession>A0A5A7TRF7</accession>
<evidence type="ECO:0000313" key="3">
    <source>
        <dbReference type="EMBL" id="TYK13603.1"/>
    </source>
</evidence>
<evidence type="ECO:0000256" key="1">
    <source>
        <dbReference type="SAM" id="MobiDB-lite"/>
    </source>
</evidence>
<keyword evidence="3" id="KW-0645">Protease</keyword>
<comment type="caution">
    <text evidence="2">The sequence shown here is derived from an EMBL/GenBank/DDBJ whole genome shotgun (WGS) entry which is preliminary data.</text>
</comment>